<organism evidence="2 3">
    <name type="scientific">Mycobacteroides chelonae</name>
    <name type="common">Mycobacterium chelonae</name>
    <dbReference type="NCBI Taxonomy" id="1774"/>
    <lineage>
        <taxon>Bacteria</taxon>
        <taxon>Bacillati</taxon>
        <taxon>Actinomycetota</taxon>
        <taxon>Actinomycetes</taxon>
        <taxon>Mycobacteriales</taxon>
        <taxon>Mycobacteriaceae</taxon>
        <taxon>Mycobacteroides</taxon>
    </lineage>
</organism>
<evidence type="ECO:0000313" key="2">
    <source>
        <dbReference type="EMBL" id="OHU47275.1"/>
    </source>
</evidence>
<gene>
    <name evidence="2" type="ORF">BKG82_26855</name>
</gene>
<sequence length="102" mass="11314">MQSREQTTSVTDAVEQAIASGTTDSLDMVIRARYACQWGNGDALHRELADEVERLRDILRQNELDTPHTGGSRRTMGSDEVASAFPDQHPESNPRRSTDSGR</sequence>
<protein>
    <submittedName>
        <fullName evidence="2">Uncharacterized protein</fullName>
    </submittedName>
</protein>
<reference evidence="2 3" key="1">
    <citation type="submission" date="2016-10" db="EMBL/GenBank/DDBJ databases">
        <title>Evaluation of Human, Veterinary and Environmental Mycobacterium chelonae Isolates by Core Genome Phylogenomic Analysis, Targeted Gene Comparison, and Anti-microbial Susceptibility Patterns: A Tale of Mistaken Identities.</title>
        <authorList>
            <person name="Fogelson S.B."/>
            <person name="Camus A.C."/>
            <person name="Lorenz W."/>
            <person name="Vasireddy R."/>
            <person name="Vasireddy S."/>
            <person name="Smith T."/>
            <person name="Brown-Elliott B.A."/>
            <person name="Wallace R.J.Jr."/>
            <person name="Hasan N.A."/>
            <person name="Reischl U."/>
            <person name="Sanchez S."/>
        </authorList>
    </citation>
    <scope>NUCLEOTIDE SEQUENCE [LARGE SCALE GENOMIC DNA]</scope>
    <source>
        <strain evidence="2 3">15515</strain>
    </source>
</reference>
<dbReference type="EMBL" id="MLIQ01000042">
    <property type="protein sequence ID" value="OHU47275.1"/>
    <property type="molecule type" value="Genomic_DNA"/>
</dbReference>
<evidence type="ECO:0000256" key="1">
    <source>
        <dbReference type="SAM" id="MobiDB-lite"/>
    </source>
</evidence>
<feature type="compositionally biased region" description="Basic and acidic residues" evidence="1">
    <location>
        <begin position="88"/>
        <end position="102"/>
    </location>
</feature>
<name>A0A1S1LGK0_MYCCH</name>
<dbReference type="Proteomes" id="UP000180043">
    <property type="component" value="Unassembled WGS sequence"/>
</dbReference>
<accession>A0A1S1LGK0</accession>
<comment type="caution">
    <text evidence="2">The sequence shown here is derived from an EMBL/GenBank/DDBJ whole genome shotgun (WGS) entry which is preliminary data.</text>
</comment>
<evidence type="ECO:0000313" key="3">
    <source>
        <dbReference type="Proteomes" id="UP000180043"/>
    </source>
</evidence>
<dbReference type="RefSeq" id="WP_070947894.1">
    <property type="nucleotide sequence ID" value="NZ_MLIQ01000042.1"/>
</dbReference>
<proteinExistence type="predicted"/>
<feature type="region of interest" description="Disordered" evidence="1">
    <location>
        <begin position="60"/>
        <end position="102"/>
    </location>
</feature>
<dbReference type="AlphaFoldDB" id="A0A1S1LGK0"/>